<comment type="caution">
    <text evidence="3">The sequence shown here is derived from an EMBL/GenBank/DDBJ whole genome shotgun (WGS) entry which is preliminary data.</text>
</comment>
<accession>A0A926NSW9</accession>
<evidence type="ECO:0000313" key="4">
    <source>
        <dbReference type="Proteomes" id="UP000598467"/>
    </source>
</evidence>
<protein>
    <submittedName>
        <fullName evidence="3">Uncharacterized protein</fullName>
    </submittedName>
</protein>
<evidence type="ECO:0000256" key="2">
    <source>
        <dbReference type="SAM" id="SignalP"/>
    </source>
</evidence>
<feature type="signal peptide" evidence="2">
    <location>
        <begin position="1"/>
        <end position="34"/>
    </location>
</feature>
<dbReference type="AlphaFoldDB" id="A0A926NSW9"/>
<evidence type="ECO:0000256" key="1">
    <source>
        <dbReference type="SAM" id="MobiDB-lite"/>
    </source>
</evidence>
<reference evidence="3" key="1">
    <citation type="submission" date="2020-05" db="EMBL/GenBank/DDBJ databases">
        <title>Identification of trans-AT polyketide cluster in two marine bacteria, producers of a novel glutaramide-containing polyketide sesbanimide D and analogs.</title>
        <authorList>
            <person name="Kacar D."/>
            <person name="Rodriguez P."/>
            <person name="Canedo L."/>
            <person name="Gonzalez E."/>
            <person name="Galan B."/>
            <person name="De La Calle F."/>
            <person name="Garcia J.L."/>
        </authorList>
    </citation>
    <scope>NUCLEOTIDE SEQUENCE</scope>
    <source>
        <strain evidence="3">PHM038</strain>
    </source>
</reference>
<evidence type="ECO:0000313" key="3">
    <source>
        <dbReference type="EMBL" id="MBD1546807.1"/>
    </source>
</evidence>
<feature type="region of interest" description="Disordered" evidence="1">
    <location>
        <begin position="41"/>
        <end position="74"/>
    </location>
</feature>
<keyword evidence="2" id="KW-0732">Signal</keyword>
<proteinExistence type="predicted"/>
<sequence length="148" mass="15635">MTKVRFRPAFRFPGAALLCFVFLAAAALALPASAQDLPVHDSTASSRVDHADASSAGNKVPSDDDGTIDSSDRGLLDAEARSAADCSDGRDDIPASASAEAYGADFIRSLTLIEDNRIRAIWLGHRSPVARIDDGSPRIYARPPPVIS</sequence>
<dbReference type="RefSeq" id="WP_190291539.1">
    <property type="nucleotide sequence ID" value="NZ_JABFCZ010000011.1"/>
</dbReference>
<name>A0A926NSW9_9HYPH</name>
<gene>
    <name evidence="3" type="ORF">HK439_11080</name>
</gene>
<dbReference type="Proteomes" id="UP000598467">
    <property type="component" value="Unassembled WGS sequence"/>
</dbReference>
<organism evidence="3 4">
    <name type="scientific">Roseibium aggregatum</name>
    <dbReference type="NCBI Taxonomy" id="187304"/>
    <lineage>
        <taxon>Bacteria</taxon>
        <taxon>Pseudomonadati</taxon>
        <taxon>Pseudomonadota</taxon>
        <taxon>Alphaproteobacteria</taxon>
        <taxon>Hyphomicrobiales</taxon>
        <taxon>Stappiaceae</taxon>
        <taxon>Roseibium</taxon>
    </lineage>
</organism>
<feature type="chain" id="PRO_5037472615" evidence="2">
    <location>
        <begin position="35"/>
        <end position="148"/>
    </location>
</feature>
<dbReference type="EMBL" id="JABFCZ010000011">
    <property type="protein sequence ID" value="MBD1546807.1"/>
    <property type="molecule type" value="Genomic_DNA"/>
</dbReference>